<proteinExistence type="predicted"/>
<sequence length="239" mass="26731">MSDIKRTPLTANEIADRFSDKFAGKISDISIRQWTEGAKSTPVNSVWITIERSILHDAVKEVISIDYPHFGVISAVDEVDFVELLYHMYVYFGCPGKGVEITLKVALPKEDLIIPTISDLIPGAVYSEREKRELMGVEVADIPDKRGLFLPDDFPKGIYPWRKDDAGIKEGMVKDLWAVGRPEDRPNPPVKPKPKKEAKSGGDETKNSAPKNDVWPPEKSDEENKAEIKPCELAEVKGE</sequence>
<protein>
    <submittedName>
        <fullName evidence="3">NADH-quinone oxidoreductase subunit C</fullName>
    </submittedName>
</protein>
<dbReference type="GO" id="GO:0008137">
    <property type="term" value="F:NADH dehydrogenase (ubiquinone) activity"/>
    <property type="evidence" value="ECO:0007669"/>
    <property type="project" value="InterPro"/>
</dbReference>
<dbReference type="PANTHER" id="PTHR43485:SF1">
    <property type="entry name" value="FORMATE HYDROGENLYASE SUBUNIT 5-RELATED"/>
    <property type="match status" value="1"/>
</dbReference>
<gene>
    <name evidence="3" type="ORF">F1737_06405</name>
</gene>
<dbReference type="Pfam" id="PF00329">
    <property type="entry name" value="Complex1_30kDa"/>
    <property type="match status" value="1"/>
</dbReference>
<feature type="compositionally biased region" description="Basic and acidic residues" evidence="1">
    <location>
        <begin position="216"/>
        <end position="239"/>
    </location>
</feature>
<dbReference type="SUPFAM" id="SSF143243">
    <property type="entry name" value="Nqo5-like"/>
    <property type="match status" value="1"/>
</dbReference>
<dbReference type="RefSeq" id="WP_317135775.1">
    <property type="nucleotide sequence ID" value="NZ_CP043875.1"/>
</dbReference>
<feature type="compositionally biased region" description="Basic and acidic residues" evidence="1">
    <location>
        <begin position="195"/>
        <end position="206"/>
    </location>
</feature>
<organism evidence="3 4">
    <name type="scientific">Methanochimaera problematica</name>
    <dbReference type="NCBI Taxonomy" id="2609417"/>
    <lineage>
        <taxon>Archaea</taxon>
        <taxon>Methanobacteriati</taxon>
        <taxon>Methanobacteriota</taxon>
        <taxon>Stenosarchaea group</taxon>
        <taxon>Methanomicrobia</taxon>
        <taxon>Methanomicrobiales</taxon>
        <taxon>Methanomicrobiaceae</taxon>
        <taxon>Methanochimaera</taxon>
    </lineage>
</organism>
<dbReference type="InterPro" id="IPR001268">
    <property type="entry name" value="NADH_UbQ_OxRdtase_30kDa_su"/>
</dbReference>
<dbReference type="PANTHER" id="PTHR43485">
    <property type="entry name" value="HYDROGENASE-4 COMPONENT G"/>
    <property type="match status" value="1"/>
</dbReference>
<evidence type="ECO:0000259" key="2">
    <source>
        <dbReference type="Pfam" id="PF00329"/>
    </source>
</evidence>
<keyword evidence="4" id="KW-1185">Reference proteome</keyword>
<reference evidence="3 4" key="1">
    <citation type="submission" date="2019-09" db="EMBL/GenBank/DDBJ databases">
        <title>The complete genome of Methanoplanus sp. FWC-SCC4.</title>
        <authorList>
            <person name="Chen S.-C."/>
            <person name="Zhou Y.-Z."/>
            <person name="Lai M.-C."/>
        </authorList>
    </citation>
    <scope>NUCLEOTIDE SEQUENCE [LARGE SCALE GENOMIC DNA]</scope>
    <source>
        <strain evidence="3 4">FWC-SCC4</strain>
    </source>
</reference>
<evidence type="ECO:0000313" key="3">
    <source>
        <dbReference type="EMBL" id="WOF16362.1"/>
    </source>
</evidence>
<dbReference type="InterPro" id="IPR037232">
    <property type="entry name" value="NADH_quin_OxRdtase_su_C/D-like"/>
</dbReference>
<dbReference type="GeneID" id="85229783"/>
<dbReference type="AlphaFoldDB" id="A0AA97FCI3"/>
<dbReference type="InterPro" id="IPR052197">
    <property type="entry name" value="ComplexI_49kDa-like"/>
</dbReference>
<feature type="domain" description="NADH:ubiquinone oxidoreductase 30kDa subunit" evidence="2">
    <location>
        <begin position="49"/>
        <end position="165"/>
    </location>
</feature>
<evidence type="ECO:0000256" key="1">
    <source>
        <dbReference type="SAM" id="MobiDB-lite"/>
    </source>
</evidence>
<feature type="region of interest" description="Disordered" evidence="1">
    <location>
        <begin position="177"/>
        <end position="239"/>
    </location>
</feature>
<dbReference type="EMBL" id="CP043875">
    <property type="protein sequence ID" value="WOF16362.1"/>
    <property type="molecule type" value="Genomic_DNA"/>
</dbReference>
<accession>A0AA97FCI3</accession>
<evidence type="ECO:0000313" key="4">
    <source>
        <dbReference type="Proteomes" id="UP001301797"/>
    </source>
</evidence>
<dbReference type="Gene3D" id="3.30.460.80">
    <property type="entry name" value="NADH:ubiquinone oxidoreductase, 30kDa subunit"/>
    <property type="match status" value="1"/>
</dbReference>
<name>A0AA97FCI3_9EURY</name>
<dbReference type="Proteomes" id="UP001301797">
    <property type="component" value="Chromosome"/>
</dbReference>
<dbReference type="KEGG" id="mefw:F1737_06405"/>